<gene>
    <name evidence="1" type="ORF">Ahy_B04g071543</name>
</gene>
<name>A0A444ZL17_ARAHY</name>
<organism evidence="1 2">
    <name type="scientific">Arachis hypogaea</name>
    <name type="common">Peanut</name>
    <dbReference type="NCBI Taxonomy" id="3818"/>
    <lineage>
        <taxon>Eukaryota</taxon>
        <taxon>Viridiplantae</taxon>
        <taxon>Streptophyta</taxon>
        <taxon>Embryophyta</taxon>
        <taxon>Tracheophyta</taxon>
        <taxon>Spermatophyta</taxon>
        <taxon>Magnoliopsida</taxon>
        <taxon>eudicotyledons</taxon>
        <taxon>Gunneridae</taxon>
        <taxon>Pentapetalae</taxon>
        <taxon>rosids</taxon>
        <taxon>fabids</taxon>
        <taxon>Fabales</taxon>
        <taxon>Fabaceae</taxon>
        <taxon>Papilionoideae</taxon>
        <taxon>50 kb inversion clade</taxon>
        <taxon>dalbergioids sensu lato</taxon>
        <taxon>Dalbergieae</taxon>
        <taxon>Pterocarpus clade</taxon>
        <taxon>Arachis</taxon>
    </lineage>
</organism>
<reference evidence="1 2" key="1">
    <citation type="submission" date="2019-01" db="EMBL/GenBank/DDBJ databases">
        <title>Sequencing of cultivated peanut Arachis hypogaea provides insights into genome evolution and oil improvement.</title>
        <authorList>
            <person name="Chen X."/>
        </authorList>
    </citation>
    <scope>NUCLEOTIDE SEQUENCE [LARGE SCALE GENOMIC DNA]</scope>
    <source>
        <strain evidence="2">cv. Fuhuasheng</strain>
        <tissue evidence="1">Leaves</tissue>
    </source>
</reference>
<keyword evidence="2" id="KW-1185">Reference proteome</keyword>
<sequence>MKLGSVYISDRVWVRPNPVWPGPCTPLIQEEENRTGPARPGFRGSPVRILKKYLSPQNGAVSILEQKGPLSLPDQRLTSTFSIAELLPSARGCRRCRTSLNRASYFSGRHRSRAKNPRARSFSRRRSSFLHRRRPLLGVSVVRSLLGISPSVQSSKFELGRMEMAGNLVGLHREKYQKLRSFDF</sequence>
<dbReference type="Proteomes" id="UP000289738">
    <property type="component" value="Chromosome B04"/>
</dbReference>
<proteinExistence type="predicted"/>
<evidence type="ECO:0000313" key="2">
    <source>
        <dbReference type="Proteomes" id="UP000289738"/>
    </source>
</evidence>
<comment type="caution">
    <text evidence="1">The sequence shown here is derived from an EMBL/GenBank/DDBJ whole genome shotgun (WGS) entry which is preliminary data.</text>
</comment>
<dbReference type="EMBL" id="SDMP01000014">
    <property type="protein sequence ID" value="RYR14838.1"/>
    <property type="molecule type" value="Genomic_DNA"/>
</dbReference>
<accession>A0A444ZL17</accession>
<evidence type="ECO:0000313" key="1">
    <source>
        <dbReference type="EMBL" id="RYR14838.1"/>
    </source>
</evidence>
<protein>
    <submittedName>
        <fullName evidence="1">Uncharacterized protein</fullName>
    </submittedName>
</protein>
<dbReference type="AlphaFoldDB" id="A0A444ZL17"/>